<name>A0A9E8MZ74_9FLAO</name>
<dbReference type="KEGG" id="lnu:N7U66_09040"/>
<proteinExistence type="predicted"/>
<dbReference type="RefSeq" id="WP_267678228.1">
    <property type="nucleotide sequence ID" value="NZ_CP113088.1"/>
</dbReference>
<dbReference type="EMBL" id="CP113088">
    <property type="protein sequence ID" value="WAC03594.1"/>
    <property type="molecule type" value="Genomic_DNA"/>
</dbReference>
<reference evidence="2" key="1">
    <citation type="submission" date="2022-11" db="EMBL/GenBank/DDBJ databases">
        <title>Lacinutrix neustonica HL-RS19T sp. nov., isolated from the surface microlayer sample of brackish Lake Shihwa.</title>
        <authorList>
            <person name="Choi J.Y."/>
            <person name="Hwang C.Y."/>
        </authorList>
    </citation>
    <scope>NUCLEOTIDE SEQUENCE</scope>
    <source>
        <strain evidence="2">HL-RS19</strain>
    </source>
</reference>
<dbReference type="AlphaFoldDB" id="A0A9E8MZ74"/>
<gene>
    <name evidence="2" type="ORF">N7U66_09040</name>
</gene>
<evidence type="ECO:0000313" key="3">
    <source>
        <dbReference type="Proteomes" id="UP001164705"/>
    </source>
</evidence>
<feature type="signal peptide" evidence="1">
    <location>
        <begin position="1"/>
        <end position="21"/>
    </location>
</feature>
<evidence type="ECO:0008006" key="4">
    <source>
        <dbReference type="Google" id="ProtNLM"/>
    </source>
</evidence>
<evidence type="ECO:0000313" key="2">
    <source>
        <dbReference type="EMBL" id="WAC03594.1"/>
    </source>
</evidence>
<sequence>MKNIKYVALLMVLMMSLSCSEEFLDVNDSTDQPTTSTPDLTLAAAQVYTATHLHDNAGNNFTLLGGIYGGGISDAGDRVWYQPEQQYLITNDTYAVNIRDRTYTEL</sequence>
<feature type="chain" id="PRO_5038893255" description="RagB/SusD family nutrient uptake outer membrane protein" evidence="1">
    <location>
        <begin position="22"/>
        <end position="106"/>
    </location>
</feature>
<keyword evidence="3" id="KW-1185">Reference proteome</keyword>
<keyword evidence="1" id="KW-0732">Signal</keyword>
<organism evidence="2 3">
    <name type="scientific">Lacinutrix neustonica</name>
    <dbReference type="NCBI Taxonomy" id="2980107"/>
    <lineage>
        <taxon>Bacteria</taxon>
        <taxon>Pseudomonadati</taxon>
        <taxon>Bacteroidota</taxon>
        <taxon>Flavobacteriia</taxon>
        <taxon>Flavobacteriales</taxon>
        <taxon>Flavobacteriaceae</taxon>
        <taxon>Lacinutrix</taxon>
    </lineage>
</organism>
<accession>A0A9E8MZ74</accession>
<protein>
    <recommendedName>
        <fullName evidence="4">RagB/SusD family nutrient uptake outer membrane protein</fullName>
    </recommendedName>
</protein>
<dbReference type="PROSITE" id="PS51257">
    <property type="entry name" value="PROKAR_LIPOPROTEIN"/>
    <property type="match status" value="1"/>
</dbReference>
<evidence type="ECO:0000256" key="1">
    <source>
        <dbReference type="SAM" id="SignalP"/>
    </source>
</evidence>
<dbReference type="Proteomes" id="UP001164705">
    <property type="component" value="Chromosome"/>
</dbReference>